<sequence>MAALARARHQLRRSAEGLTLAQATRRTTVSELTLAGLLKHLADAEESWMHFAVHGAMGMNYTQAYFDQTFTPAETDTLESLLARYAAVARHTDEIITTADTLDTSHQLPEAPWFYPDQSWSMRRVVAMLIAETAQHAGHASLIRESLDGKRPADDLPRAAT</sequence>
<dbReference type="InterPro" id="IPR034660">
    <property type="entry name" value="DinB/YfiT-like"/>
</dbReference>
<evidence type="ECO:0000256" key="1">
    <source>
        <dbReference type="SAM" id="MobiDB-lite"/>
    </source>
</evidence>
<evidence type="ECO:0000313" key="2">
    <source>
        <dbReference type="EMBL" id="MBP2475232.1"/>
    </source>
</evidence>
<gene>
    <name evidence="2" type="ORF">JOF53_004104</name>
</gene>
<dbReference type="SUPFAM" id="SSF109854">
    <property type="entry name" value="DinB/YfiT-like putative metalloenzymes"/>
    <property type="match status" value="1"/>
</dbReference>
<evidence type="ECO:0000313" key="3">
    <source>
        <dbReference type="Proteomes" id="UP001519363"/>
    </source>
</evidence>
<keyword evidence="3" id="KW-1185">Reference proteome</keyword>
<dbReference type="Gene3D" id="1.20.120.450">
    <property type="entry name" value="dinb family like domain"/>
    <property type="match status" value="1"/>
</dbReference>
<dbReference type="Proteomes" id="UP001519363">
    <property type="component" value="Unassembled WGS sequence"/>
</dbReference>
<dbReference type="Pfam" id="PF04978">
    <property type="entry name" value="MST"/>
    <property type="match status" value="1"/>
</dbReference>
<feature type="compositionally biased region" description="Basic and acidic residues" evidence="1">
    <location>
        <begin position="145"/>
        <end position="161"/>
    </location>
</feature>
<organism evidence="2 3">
    <name type="scientific">Crossiella equi</name>
    <dbReference type="NCBI Taxonomy" id="130796"/>
    <lineage>
        <taxon>Bacteria</taxon>
        <taxon>Bacillati</taxon>
        <taxon>Actinomycetota</taxon>
        <taxon>Actinomycetes</taxon>
        <taxon>Pseudonocardiales</taxon>
        <taxon>Pseudonocardiaceae</taxon>
        <taxon>Crossiella</taxon>
    </lineage>
</organism>
<dbReference type="RefSeq" id="WP_249044418.1">
    <property type="nucleotide sequence ID" value="NZ_JAGIOO010000001.1"/>
</dbReference>
<name>A0ABS5AG38_9PSEU</name>
<accession>A0ABS5AG38</accession>
<feature type="region of interest" description="Disordered" evidence="1">
    <location>
        <begin position="141"/>
        <end position="161"/>
    </location>
</feature>
<reference evidence="2 3" key="1">
    <citation type="submission" date="2021-03" db="EMBL/GenBank/DDBJ databases">
        <title>Sequencing the genomes of 1000 actinobacteria strains.</title>
        <authorList>
            <person name="Klenk H.-P."/>
        </authorList>
    </citation>
    <scope>NUCLEOTIDE SEQUENCE [LARGE SCALE GENOMIC DNA]</scope>
    <source>
        <strain evidence="2 3">DSM 44580</strain>
    </source>
</reference>
<protein>
    <submittedName>
        <fullName evidence="2">Damage-inducible protein DinB</fullName>
    </submittedName>
</protein>
<dbReference type="InterPro" id="IPR007061">
    <property type="entry name" value="MST-like"/>
</dbReference>
<dbReference type="EMBL" id="JAGIOO010000001">
    <property type="protein sequence ID" value="MBP2475232.1"/>
    <property type="molecule type" value="Genomic_DNA"/>
</dbReference>
<proteinExistence type="predicted"/>
<comment type="caution">
    <text evidence="2">The sequence shown here is derived from an EMBL/GenBank/DDBJ whole genome shotgun (WGS) entry which is preliminary data.</text>
</comment>